<dbReference type="OrthoDB" id="3474371at2759"/>
<gene>
    <name evidence="2" type="ORF">K444DRAFT_663667</name>
</gene>
<dbReference type="PANTHER" id="PTHR24148:SF73">
    <property type="entry name" value="HET DOMAIN PROTEIN (AFU_ORTHOLOGUE AFUA_8G01020)"/>
    <property type="match status" value="1"/>
</dbReference>
<evidence type="ECO:0000313" key="3">
    <source>
        <dbReference type="Proteomes" id="UP000235371"/>
    </source>
</evidence>
<name>A0A2J6T968_9HELO</name>
<reference evidence="2 3" key="1">
    <citation type="submission" date="2016-04" db="EMBL/GenBank/DDBJ databases">
        <title>A degradative enzymes factory behind the ericoid mycorrhizal symbiosis.</title>
        <authorList>
            <consortium name="DOE Joint Genome Institute"/>
            <person name="Martino E."/>
            <person name="Morin E."/>
            <person name="Grelet G."/>
            <person name="Kuo A."/>
            <person name="Kohler A."/>
            <person name="Daghino S."/>
            <person name="Barry K."/>
            <person name="Choi C."/>
            <person name="Cichocki N."/>
            <person name="Clum A."/>
            <person name="Copeland A."/>
            <person name="Hainaut M."/>
            <person name="Haridas S."/>
            <person name="Labutti K."/>
            <person name="Lindquist E."/>
            <person name="Lipzen A."/>
            <person name="Khouja H.-R."/>
            <person name="Murat C."/>
            <person name="Ohm R."/>
            <person name="Olson A."/>
            <person name="Spatafora J."/>
            <person name="Veneault-Fourrey C."/>
            <person name="Henrissat B."/>
            <person name="Grigoriev I."/>
            <person name="Martin F."/>
            <person name="Perotto S."/>
        </authorList>
    </citation>
    <scope>NUCLEOTIDE SEQUENCE [LARGE SCALE GENOMIC DNA]</scope>
    <source>
        <strain evidence="2 3">E</strain>
    </source>
</reference>
<dbReference type="EMBL" id="KZ613813">
    <property type="protein sequence ID" value="PMD59579.1"/>
    <property type="molecule type" value="Genomic_DNA"/>
</dbReference>
<sequence length="461" mass="53176">MPSKSDLPTSLTSYNNILWRVLHPRNVDTTNLPMDAPSNHPTEHPLNSLYSPLQDSDEIRVLHLRSRSSSDKIISTLKHVKFSEDPTYEALSYVWGSPEVTKVINLDGVELPVRENLYCALDHLRLENKTRILWIDALCINQIDEKERNHQVAQMGTIYQSAERVVAWLGDSDDSSSSAFRAILDTKEWYVIKEESQNRLNRGSKISLQTAFFQCVLDLFSRPYWTRMWIIQEVLLARKLLFQCGDDNCSWRQLIWFLNFFGLIDESYPSYNANVGYSHYRPQNLLALRERDIFSKDVADHLSPTRDCTTSGEWNFSPCRPESHVSDRWSYLVELMLLFERAECQNTLDKAFSLYALAADCCRKALPIDYSLSPKELYGIVLRHYKEYHRNSYGQLGSVGQMKLRTLLGSEFTDLEETLQDMPMSSSRYRYAGPSEQGSRFYSGRAGVGDSDLPEKDCCLM</sequence>
<dbReference type="RefSeq" id="XP_024736483.1">
    <property type="nucleotide sequence ID" value="XM_024886855.1"/>
</dbReference>
<dbReference type="Pfam" id="PF06985">
    <property type="entry name" value="HET"/>
    <property type="match status" value="1"/>
</dbReference>
<dbReference type="PANTHER" id="PTHR24148">
    <property type="entry name" value="ANKYRIN REPEAT DOMAIN-CONTAINING PROTEIN 39 HOMOLOG-RELATED"/>
    <property type="match status" value="1"/>
</dbReference>
<proteinExistence type="predicted"/>
<dbReference type="STRING" id="1095630.A0A2J6T968"/>
<dbReference type="AlphaFoldDB" id="A0A2J6T968"/>
<accession>A0A2J6T968</accession>
<organism evidence="2 3">
    <name type="scientific">Hyaloscypha bicolor E</name>
    <dbReference type="NCBI Taxonomy" id="1095630"/>
    <lineage>
        <taxon>Eukaryota</taxon>
        <taxon>Fungi</taxon>
        <taxon>Dikarya</taxon>
        <taxon>Ascomycota</taxon>
        <taxon>Pezizomycotina</taxon>
        <taxon>Leotiomycetes</taxon>
        <taxon>Helotiales</taxon>
        <taxon>Hyaloscyphaceae</taxon>
        <taxon>Hyaloscypha</taxon>
        <taxon>Hyaloscypha bicolor</taxon>
    </lineage>
</organism>
<protein>
    <submittedName>
        <fullName evidence="2">HET-domain-containing protein</fullName>
    </submittedName>
</protein>
<dbReference type="InParanoid" id="A0A2J6T968"/>
<dbReference type="InterPro" id="IPR010730">
    <property type="entry name" value="HET"/>
</dbReference>
<evidence type="ECO:0000259" key="1">
    <source>
        <dbReference type="Pfam" id="PF06985"/>
    </source>
</evidence>
<dbReference type="GeneID" id="36594932"/>
<dbReference type="Proteomes" id="UP000235371">
    <property type="component" value="Unassembled WGS sequence"/>
</dbReference>
<keyword evidence="3" id="KW-1185">Reference proteome</keyword>
<feature type="domain" description="Heterokaryon incompatibility" evidence="1">
    <location>
        <begin position="88"/>
        <end position="233"/>
    </location>
</feature>
<dbReference type="InterPro" id="IPR052895">
    <property type="entry name" value="HetReg/Transcr_Mod"/>
</dbReference>
<evidence type="ECO:0000313" key="2">
    <source>
        <dbReference type="EMBL" id="PMD59579.1"/>
    </source>
</evidence>